<name>A0ABM7RN01_9BACT</name>
<dbReference type="Gene3D" id="3.40.630.30">
    <property type="match status" value="1"/>
</dbReference>
<evidence type="ECO:0000256" key="2">
    <source>
        <dbReference type="ARBA" id="ARBA00023315"/>
    </source>
</evidence>
<dbReference type="InterPro" id="IPR016181">
    <property type="entry name" value="Acyl_CoA_acyltransferase"/>
</dbReference>
<reference evidence="4 5" key="1">
    <citation type="submission" date="2021-06" db="EMBL/GenBank/DDBJ databases">
        <title>Complete genome of Haloferula helveola possessing various polysaccharide degrading enzymes.</title>
        <authorList>
            <person name="Takami H."/>
            <person name="Huang C."/>
            <person name="Hamasaki K."/>
        </authorList>
    </citation>
    <scope>NUCLEOTIDE SEQUENCE [LARGE SCALE GENOMIC DNA]</scope>
    <source>
        <strain evidence="4 5">CN-1</strain>
    </source>
</reference>
<gene>
    <name evidence="4" type="ORF">HAHE_24690</name>
</gene>
<protein>
    <recommendedName>
        <fullName evidence="3">N-acetyltransferase domain-containing protein</fullName>
    </recommendedName>
</protein>
<evidence type="ECO:0000313" key="4">
    <source>
        <dbReference type="EMBL" id="BCX48561.1"/>
    </source>
</evidence>
<accession>A0ABM7RN01</accession>
<sequence>MTTKSMTSIRIREADDGDAESISSLLMELGYELGPVEVKKRIGVYRESSDTVLVADEVGEVVGFVSFHVIPLFHASGNLGRITAMCIRSDRQRQGVGRALLAGLDGFARARGCGRIEVSSGDQRAQDAHLFYQACGYAIDSRRFQKMLH</sequence>
<dbReference type="Proteomes" id="UP001374893">
    <property type="component" value="Chromosome"/>
</dbReference>
<proteinExistence type="predicted"/>
<dbReference type="EMBL" id="AP024702">
    <property type="protein sequence ID" value="BCX48561.1"/>
    <property type="molecule type" value="Genomic_DNA"/>
</dbReference>
<dbReference type="InterPro" id="IPR050832">
    <property type="entry name" value="Bact_Acetyltransf"/>
</dbReference>
<dbReference type="PANTHER" id="PTHR43877">
    <property type="entry name" value="AMINOALKYLPHOSPHONATE N-ACETYLTRANSFERASE-RELATED-RELATED"/>
    <property type="match status" value="1"/>
</dbReference>
<dbReference type="Pfam" id="PF00583">
    <property type="entry name" value="Acetyltransf_1"/>
    <property type="match status" value="1"/>
</dbReference>
<dbReference type="CDD" id="cd04301">
    <property type="entry name" value="NAT_SF"/>
    <property type="match status" value="1"/>
</dbReference>
<keyword evidence="1" id="KW-0808">Transferase</keyword>
<evidence type="ECO:0000259" key="3">
    <source>
        <dbReference type="PROSITE" id="PS51186"/>
    </source>
</evidence>
<dbReference type="SUPFAM" id="SSF55729">
    <property type="entry name" value="Acyl-CoA N-acyltransferases (Nat)"/>
    <property type="match status" value="1"/>
</dbReference>
<evidence type="ECO:0000313" key="5">
    <source>
        <dbReference type="Proteomes" id="UP001374893"/>
    </source>
</evidence>
<keyword evidence="2" id="KW-0012">Acyltransferase</keyword>
<dbReference type="InterPro" id="IPR000182">
    <property type="entry name" value="GNAT_dom"/>
</dbReference>
<dbReference type="PROSITE" id="PS51186">
    <property type="entry name" value="GNAT"/>
    <property type="match status" value="1"/>
</dbReference>
<evidence type="ECO:0000256" key="1">
    <source>
        <dbReference type="ARBA" id="ARBA00022679"/>
    </source>
</evidence>
<keyword evidence="5" id="KW-1185">Reference proteome</keyword>
<organism evidence="4 5">
    <name type="scientific">Haloferula helveola</name>
    <dbReference type="NCBI Taxonomy" id="490095"/>
    <lineage>
        <taxon>Bacteria</taxon>
        <taxon>Pseudomonadati</taxon>
        <taxon>Verrucomicrobiota</taxon>
        <taxon>Verrucomicrobiia</taxon>
        <taxon>Verrucomicrobiales</taxon>
        <taxon>Verrucomicrobiaceae</taxon>
        <taxon>Haloferula</taxon>
    </lineage>
</organism>
<feature type="domain" description="N-acetyltransferase" evidence="3">
    <location>
        <begin position="9"/>
        <end position="149"/>
    </location>
</feature>